<evidence type="ECO:0000256" key="1">
    <source>
        <dbReference type="SAM" id="MobiDB-lite"/>
    </source>
</evidence>
<evidence type="ECO:0000313" key="3">
    <source>
        <dbReference type="Proteomes" id="UP000035368"/>
    </source>
</evidence>
<dbReference type="PATRIC" id="fig|1050174.4.peg.2106"/>
<protein>
    <submittedName>
        <fullName evidence="2">Uncharacterized protein</fullName>
    </submittedName>
</protein>
<dbReference type="STRING" id="1050174.CEPID_10460"/>
<organism evidence="2 3">
    <name type="scientific">Corynebacterium epidermidicanis</name>
    <dbReference type="NCBI Taxonomy" id="1050174"/>
    <lineage>
        <taxon>Bacteria</taxon>
        <taxon>Bacillati</taxon>
        <taxon>Actinomycetota</taxon>
        <taxon>Actinomycetes</taxon>
        <taxon>Mycobacteriales</taxon>
        <taxon>Corynebacteriaceae</taxon>
        <taxon>Corynebacterium</taxon>
    </lineage>
</organism>
<sequence>MQGKWRNYANNKSKIKKLATILSFLLPFCYPELAGRKFPKLHPEHIKSPTSWQICYLVSNSTTRALEFHHKRHPTIPFRNSASLKSRSTPDYSQHFP</sequence>
<dbReference type="AlphaFoldDB" id="A0A0G3GYI6"/>
<name>A0A0G3GYI6_9CORY</name>
<reference evidence="2 3" key="1">
    <citation type="submission" date="2015-05" db="EMBL/GenBank/DDBJ databases">
        <title>Complete genome sequence of Corynebacterium epidermidicanis DSM 45586, isolated from the skin of a dog suffering from pruritus.</title>
        <authorList>
            <person name="Ruckert C."/>
            <person name="Albersmeier A."/>
            <person name="Winkler A."/>
            <person name="Tauch A."/>
        </authorList>
    </citation>
    <scope>NUCLEOTIDE SEQUENCE [LARGE SCALE GENOMIC DNA]</scope>
    <source>
        <strain evidence="2 3">DSM 45586</strain>
    </source>
</reference>
<dbReference type="Proteomes" id="UP000035368">
    <property type="component" value="Chromosome"/>
</dbReference>
<gene>
    <name evidence="2" type="ORF">CEPID_10460</name>
</gene>
<dbReference type="EMBL" id="CP011541">
    <property type="protein sequence ID" value="AKK03922.1"/>
    <property type="molecule type" value="Genomic_DNA"/>
</dbReference>
<accession>A0A0G3GYI6</accession>
<evidence type="ECO:0000313" key="2">
    <source>
        <dbReference type="EMBL" id="AKK03922.1"/>
    </source>
</evidence>
<keyword evidence="3" id="KW-1185">Reference proteome</keyword>
<dbReference type="KEGG" id="cei:CEPID_10460"/>
<feature type="region of interest" description="Disordered" evidence="1">
    <location>
        <begin position="78"/>
        <end position="97"/>
    </location>
</feature>
<proteinExistence type="predicted"/>